<dbReference type="CDD" id="cd00866">
    <property type="entry name" value="PEBP_euk"/>
    <property type="match status" value="1"/>
</dbReference>
<evidence type="ECO:0000256" key="2">
    <source>
        <dbReference type="SAM" id="SignalP"/>
    </source>
</evidence>
<dbReference type="Pfam" id="PF01161">
    <property type="entry name" value="PBP"/>
    <property type="match status" value="1"/>
</dbReference>
<feature type="signal peptide" evidence="2">
    <location>
        <begin position="1"/>
        <end position="19"/>
    </location>
</feature>
<dbReference type="InterPro" id="IPR035810">
    <property type="entry name" value="PEBP_euk"/>
</dbReference>
<keyword evidence="2" id="KW-0732">Signal</keyword>
<dbReference type="GO" id="GO:0046578">
    <property type="term" value="P:regulation of Ras protein signal transduction"/>
    <property type="evidence" value="ECO:0007669"/>
    <property type="project" value="TreeGrafter"/>
</dbReference>
<sequence>MVGKSVFGVGALMAASVTAQTAPDFPIQVSQQLGVAYGNNTVSPPGEKFPRPETANPPSINFSPSTPSPSTSRAVLLMVDTEVPQNNTRVQLIHWLATNITLSTTTPLAIPSPQPVPYLQPSPPVGDIPHTYSFLLYPQPDNFSIPAQYADLAQNRIGFNVTQFVADVGLTEPWAGNYITVQNLTG</sequence>
<dbReference type="AlphaFoldDB" id="A0A6A7B2H3"/>
<feature type="compositionally biased region" description="Low complexity" evidence="1">
    <location>
        <begin position="56"/>
        <end position="68"/>
    </location>
</feature>
<dbReference type="GO" id="GO:0030414">
    <property type="term" value="F:peptidase inhibitor activity"/>
    <property type="evidence" value="ECO:0007669"/>
    <property type="project" value="TreeGrafter"/>
</dbReference>
<dbReference type="PANTHER" id="PTHR11362">
    <property type="entry name" value="PHOSPHATIDYLETHANOLAMINE-BINDING PROTEIN"/>
    <property type="match status" value="1"/>
</dbReference>
<feature type="chain" id="PRO_5025355882" evidence="2">
    <location>
        <begin position="20"/>
        <end position="186"/>
    </location>
</feature>
<dbReference type="OrthoDB" id="2506647at2759"/>
<dbReference type="Proteomes" id="UP000799423">
    <property type="component" value="Unassembled WGS sequence"/>
</dbReference>
<reference evidence="3" key="1">
    <citation type="submission" date="2020-01" db="EMBL/GenBank/DDBJ databases">
        <authorList>
            <consortium name="DOE Joint Genome Institute"/>
            <person name="Haridas S."/>
            <person name="Albert R."/>
            <person name="Binder M."/>
            <person name="Bloem J."/>
            <person name="Labutti K."/>
            <person name="Salamov A."/>
            <person name="Andreopoulos B."/>
            <person name="Baker S.E."/>
            <person name="Barry K."/>
            <person name="Bills G."/>
            <person name="Bluhm B.H."/>
            <person name="Cannon C."/>
            <person name="Castanera R."/>
            <person name="Culley D.E."/>
            <person name="Daum C."/>
            <person name="Ezra D."/>
            <person name="Gonzalez J.B."/>
            <person name="Henrissat B."/>
            <person name="Kuo A."/>
            <person name="Liang C."/>
            <person name="Lipzen A."/>
            <person name="Lutzoni F."/>
            <person name="Magnuson J."/>
            <person name="Mondo S."/>
            <person name="Nolan M."/>
            <person name="Ohm R."/>
            <person name="Pangilinan J."/>
            <person name="Park H.-J."/>
            <person name="Ramirez L."/>
            <person name="Alfaro M."/>
            <person name="Sun H."/>
            <person name="Tritt A."/>
            <person name="Yoshinaga Y."/>
            <person name="Zwiers L.-H."/>
            <person name="Turgeon B.G."/>
            <person name="Goodwin S.B."/>
            <person name="Spatafora J.W."/>
            <person name="Crous P.W."/>
            <person name="Grigoriev I.V."/>
        </authorList>
    </citation>
    <scope>NUCLEOTIDE SEQUENCE</scope>
    <source>
        <strain evidence="3">IPT5</strain>
    </source>
</reference>
<gene>
    <name evidence="3" type="ORF">T440DRAFT_427071</name>
</gene>
<proteinExistence type="predicted"/>
<name>A0A6A7B2H3_9PLEO</name>
<protein>
    <submittedName>
        <fullName evidence="3">PEBP-like protein</fullName>
    </submittedName>
</protein>
<evidence type="ECO:0000313" key="4">
    <source>
        <dbReference type="Proteomes" id="UP000799423"/>
    </source>
</evidence>
<keyword evidence="4" id="KW-1185">Reference proteome</keyword>
<dbReference type="InterPro" id="IPR036610">
    <property type="entry name" value="PEBP-like_sf"/>
</dbReference>
<dbReference type="EMBL" id="MU006312">
    <property type="protein sequence ID" value="KAF2849364.1"/>
    <property type="molecule type" value="Genomic_DNA"/>
</dbReference>
<dbReference type="GO" id="GO:0030162">
    <property type="term" value="P:regulation of proteolysis"/>
    <property type="evidence" value="ECO:0007669"/>
    <property type="project" value="TreeGrafter"/>
</dbReference>
<dbReference type="GO" id="GO:0005543">
    <property type="term" value="F:phospholipid binding"/>
    <property type="evidence" value="ECO:0007669"/>
    <property type="project" value="TreeGrafter"/>
</dbReference>
<evidence type="ECO:0000256" key="1">
    <source>
        <dbReference type="SAM" id="MobiDB-lite"/>
    </source>
</evidence>
<accession>A0A6A7B2H3</accession>
<dbReference type="Gene3D" id="3.90.280.10">
    <property type="entry name" value="PEBP-like"/>
    <property type="match status" value="1"/>
</dbReference>
<dbReference type="SUPFAM" id="SSF49777">
    <property type="entry name" value="PEBP-like"/>
    <property type="match status" value="1"/>
</dbReference>
<feature type="non-terminal residue" evidence="3">
    <location>
        <position position="186"/>
    </location>
</feature>
<organism evidence="3 4">
    <name type="scientific">Plenodomus tracheiphilus IPT5</name>
    <dbReference type="NCBI Taxonomy" id="1408161"/>
    <lineage>
        <taxon>Eukaryota</taxon>
        <taxon>Fungi</taxon>
        <taxon>Dikarya</taxon>
        <taxon>Ascomycota</taxon>
        <taxon>Pezizomycotina</taxon>
        <taxon>Dothideomycetes</taxon>
        <taxon>Pleosporomycetidae</taxon>
        <taxon>Pleosporales</taxon>
        <taxon>Pleosporineae</taxon>
        <taxon>Leptosphaeriaceae</taxon>
        <taxon>Plenodomus</taxon>
    </lineage>
</organism>
<feature type="region of interest" description="Disordered" evidence="1">
    <location>
        <begin position="38"/>
        <end position="68"/>
    </location>
</feature>
<evidence type="ECO:0000313" key="3">
    <source>
        <dbReference type="EMBL" id="KAF2849364.1"/>
    </source>
</evidence>
<dbReference type="InterPro" id="IPR008914">
    <property type="entry name" value="PEBP"/>
</dbReference>
<dbReference type="PANTHER" id="PTHR11362:SF148">
    <property type="entry name" value="CARBOXYPEPTIDASE Y INHIBITOR"/>
    <property type="match status" value="1"/>
</dbReference>